<dbReference type="AlphaFoldDB" id="A0A8K0EUT0"/>
<dbReference type="EMBL" id="OV696689">
    <property type="protein sequence ID" value="CAH1264088.1"/>
    <property type="molecule type" value="Genomic_DNA"/>
</dbReference>
<evidence type="ECO:0000313" key="1">
    <source>
        <dbReference type="EMBL" id="CAH1264088.1"/>
    </source>
</evidence>
<name>A0A8K0EUT0_BRALA</name>
<dbReference type="OrthoDB" id="10070052at2759"/>
<protein>
    <submittedName>
        <fullName evidence="1">Hypp2868 protein</fullName>
    </submittedName>
</protein>
<keyword evidence="2" id="KW-1185">Reference proteome</keyword>
<proteinExistence type="predicted"/>
<accession>A0A8K0EUT0</accession>
<gene>
    <name evidence="1" type="primary">Hypp2868</name>
    <name evidence="1" type="ORF">BLAG_LOCUS18579</name>
</gene>
<evidence type="ECO:0000313" key="2">
    <source>
        <dbReference type="Proteomes" id="UP000838412"/>
    </source>
</evidence>
<reference evidence="1" key="1">
    <citation type="submission" date="2022-01" db="EMBL/GenBank/DDBJ databases">
        <authorList>
            <person name="Braso-Vives M."/>
        </authorList>
    </citation>
    <scope>NUCLEOTIDE SEQUENCE</scope>
</reference>
<dbReference type="Proteomes" id="UP000838412">
    <property type="component" value="Chromosome 4"/>
</dbReference>
<organism evidence="1 2">
    <name type="scientific">Branchiostoma lanceolatum</name>
    <name type="common">Common lancelet</name>
    <name type="synonym">Amphioxus lanceolatum</name>
    <dbReference type="NCBI Taxonomy" id="7740"/>
    <lineage>
        <taxon>Eukaryota</taxon>
        <taxon>Metazoa</taxon>
        <taxon>Chordata</taxon>
        <taxon>Cephalochordata</taxon>
        <taxon>Leptocardii</taxon>
        <taxon>Amphioxiformes</taxon>
        <taxon>Branchiostomatidae</taxon>
        <taxon>Branchiostoma</taxon>
    </lineage>
</organism>
<sequence length="87" mass="9941">MAADVYRKLCGRILQLTWEGFDCNPEQFYAEYENVQDVKKYTHMTDSEEYDSYATYCSEIEGPKAVGVPLPLSTPVHGTEFNALFDC</sequence>